<dbReference type="Proteomes" id="UP000711488">
    <property type="component" value="Unassembled WGS sequence"/>
</dbReference>
<accession>A0A6A0GYQ8</accession>
<dbReference type="AlphaFoldDB" id="A0A6A0GYQ8"/>
<evidence type="ECO:0000313" key="2">
    <source>
        <dbReference type="EMBL" id="KAA0193219.1"/>
    </source>
</evidence>
<dbReference type="OrthoDB" id="9445642at2759"/>
<dbReference type="Gene3D" id="1.20.1070.10">
    <property type="entry name" value="Rhodopsin 7-helix transmembrane proteins"/>
    <property type="match status" value="1"/>
</dbReference>
<keyword evidence="1" id="KW-1133">Transmembrane helix</keyword>
<evidence type="ECO:0000256" key="1">
    <source>
        <dbReference type="SAM" id="Phobius"/>
    </source>
</evidence>
<dbReference type="EMBL" id="JQDR03011130">
    <property type="protein sequence ID" value="KAA0193219.1"/>
    <property type="molecule type" value="Genomic_DNA"/>
</dbReference>
<feature type="transmembrane region" description="Helical" evidence="1">
    <location>
        <begin position="12"/>
        <end position="30"/>
    </location>
</feature>
<gene>
    <name evidence="2" type="ORF">HAZT_HAZT000837</name>
</gene>
<name>A0A6A0GYQ8_HYAAZ</name>
<evidence type="ECO:0008006" key="3">
    <source>
        <dbReference type="Google" id="ProtNLM"/>
    </source>
</evidence>
<proteinExistence type="predicted"/>
<sequence length="86" mass="9885">MLTLIFTHSRIILVCWVLGTVIGLLPLFGWHLECRLCLFTAVMDPSYLVFLYLTTIVGPGILMAFFYGHIFSVVIKQVRVTDIHHY</sequence>
<reference evidence="2" key="2">
    <citation type="journal article" date="2018" name="Environ. Sci. Technol.">
        <title>The Toxicogenome of Hyalella azteca: A Model for Sediment Ecotoxicology and Evolutionary Toxicology.</title>
        <authorList>
            <person name="Poynton H.C."/>
            <person name="Hasenbein S."/>
            <person name="Benoit J.B."/>
            <person name="Sepulveda M.S."/>
            <person name="Poelchau M.F."/>
            <person name="Hughes D.S.T."/>
            <person name="Murali S.C."/>
            <person name="Chen S."/>
            <person name="Glastad K.M."/>
            <person name="Goodisman M.A.D."/>
            <person name="Werren J.H."/>
            <person name="Vineis J.H."/>
            <person name="Bowen J.L."/>
            <person name="Friedrich M."/>
            <person name="Jones J."/>
            <person name="Robertson H.M."/>
            <person name="Feyereisen R."/>
            <person name="Mechler-Hickson A."/>
            <person name="Mathers N."/>
            <person name="Lee C.E."/>
            <person name="Colbourne J.K."/>
            <person name="Biales A."/>
            <person name="Johnston J.S."/>
            <person name="Wellborn G.A."/>
            <person name="Rosendale A.J."/>
            <person name="Cridge A.G."/>
            <person name="Munoz-Torres M.C."/>
            <person name="Bain P.A."/>
            <person name="Manny A.R."/>
            <person name="Major K.M."/>
            <person name="Lambert F.N."/>
            <person name="Vulpe C.D."/>
            <person name="Tuck P."/>
            <person name="Blalock B.J."/>
            <person name="Lin Y.Y."/>
            <person name="Smith M.E."/>
            <person name="Ochoa-Acuna H."/>
            <person name="Chen M.M."/>
            <person name="Childers C.P."/>
            <person name="Qu J."/>
            <person name="Dugan S."/>
            <person name="Lee S.L."/>
            <person name="Chao H."/>
            <person name="Dinh H."/>
            <person name="Han Y."/>
            <person name="Doddapaneni H."/>
            <person name="Worley K.C."/>
            <person name="Muzny D.M."/>
            <person name="Gibbs R.A."/>
            <person name="Richards S."/>
        </authorList>
    </citation>
    <scope>NUCLEOTIDE SEQUENCE</scope>
    <source>
        <strain evidence="2">HAZT.00-mixed</strain>
        <tissue evidence="2">Whole organism</tissue>
    </source>
</reference>
<keyword evidence="1" id="KW-0812">Transmembrane</keyword>
<comment type="caution">
    <text evidence="2">The sequence shown here is derived from an EMBL/GenBank/DDBJ whole genome shotgun (WGS) entry which is preliminary data.</text>
</comment>
<feature type="transmembrane region" description="Helical" evidence="1">
    <location>
        <begin position="50"/>
        <end position="75"/>
    </location>
</feature>
<organism evidence="2">
    <name type="scientific">Hyalella azteca</name>
    <name type="common">Amphipod</name>
    <dbReference type="NCBI Taxonomy" id="294128"/>
    <lineage>
        <taxon>Eukaryota</taxon>
        <taxon>Metazoa</taxon>
        <taxon>Ecdysozoa</taxon>
        <taxon>Arthropoda</taxon>
        <taxon>Crustacea</taxon>
        <taxon>Multicrustacea</taxon>
        <taxon>Malacostraca</taxon>
        <taxon>Eumalacostraca</taxon>
        <taxon>Peracarida</taxon>
        <taxon>Amphipoda</taxon>
        <taxon>Senticaudata</taxon>
        <taxon>Talitrida</taxon>
        <taxon>Talitroidea</taxon>
        <taxon>Hyalellidae</taxon>
        <taxon>Hyalella</taxon>
    </lineage>
</organism>
<reference evidence="2" key="3">
    <citation type="submission" date="2019-06" db="EMBL/GenBank/DDBJ databases">
        <authorList>
            <person name="Poynton C."/>
            <person name="Hasenbein S."/>
            <person name="Benoit J.B."/>
            <person name="Sepulveda M.S."/>
            <person name="Poelchau M.F."/>
            <person name="Murali S.C."/>
            <person name="Chen S."/>
            <person name="Glastad K.M."/>
            <person name="Werren J.H."/>
            <person name="Vineis J.H."/>
            <person name="Bowen J.L."/>
            <person name="Friedrich M."/>
            <person name="Jones J."/>
            <person name="Robertson H.M."/>
            <person name="Feyereisen R."/>
            <person name="Mechler-Hickson A."/>
            <person name="Mathers N."/>
            <person name="Lee C.E."/>
            <person name="Colbourne J.K."/>
            <person name="Biales A."/>
            <person name="Johnston J.S."/>
            <person name="Wellborn G.A."/>
            <person name="Rosendale A.J."/>
            <person name="Cridge A.G."/>
            <person name="Munoz-Torres M.C."/>
            <person name="Bain P.A."/>
            <person name="Manny A.R."/>
            <person name="Major K.M."/>
            <person name="Lambert F.N."/>
            <person name="Vulpe C.D."/>
            <person name="Tuck P."/>
            <person name="Blalock B.J."/>
            <person name="Lin Y.-Y."/>
            <person name="Smith M.E."/>
            <person name="Ochoa-Acuna H."/>
            <person name="Chen M.-J.M."/>
            <person name="Childers C.P."/>
            <person name="Qu J."/>
            <person name="Dugan S."/>
            <person name="Lee S.L."/>
            <person name="Chao H."/>
            <person name="Dinh H."/>
            <person name="Han Y."/>
            <person name="Doddapaneni H."/>
            <person name="Worley K.C."/>
            <person name="Muzny D.M."/>
            <person name="Gibbs R.A."/>
            <person name="Richards S."/>
        </authorList>
    </citation>
    <scope>NUCLEOTIDE SEQUENCE</scope>
    <source>
        <strain evidence="2">HAZT.00-mixed</strain>
        <tissue evidence="2">Whole organism</tissue>
    </source>
</reference>
<dbReference type="SUPFAM" id="SSF81321">
    <property type="entry name" value="Family A G protein-coupled receptor-like"/>
    <property type="match status" value="1"/>
</dbReference>
<reference evidence="2" key="1">
    <citation type="submission" date="2014-08" db="EMBL/GenBank/DDBJ databases">
        <authorList>
            <person name="Murali S."/>
            <person name="Richards S."/>
            <person name="Bandaranaike D."/>
            <person name="Bellair M."/>
            <person name="Blankenburg K."/>
            <person name="Chao H."/>
            <person name="Dinh H."/>
            <person name="Doddapaneni H."/>
            <person name="Dugan-Rocha S."/>
            <person name="Elkadiri S."/>
            <person name="Gnanaolivu R."/>
            <person name="Hughes D."/>
            <person name="Lee S."/>
            <person name="Li M."/>
            <person name="Ming W."/>
            <person name="Munidasa M."/>
            <person name="Muniz J."/>
            <person name="Nguyen L."/>
            <person name="Osuji N."/>
            <person name="Pu L.-L."/>
            <person name="Puazo M."/>
            <person name="Skinner E."/>
            <person name="Qu C."/>
            <person name="Quiroz J."/>
            <person name="Raj R."/>
            <person name="Weissenberger G."/>
            <person name="Xin Y."/>
            <person name="Zou X."/>
            <person name="Han Y."/>
            <person name="Worley K."/>
            <person name="Muzny D."/>
            <person name="Gibbs R."/>
        </authorList>
    </citation>
    <scope>NUCLEOTIDE SEQUENCE</scope>
    <source>
        <strain evidence="2">HAZT.00-mixed</strain>
        <tissue evidence="2">Whole organism</tissue>
    </source>
</reference>
<protein>
    <recommendedName>
        <fullName evidence="3">G-protein coupled receptors family 1 profile domain-containing protein</fullName>
    </recommendedName>
</protein>
<keyword evidence="1" id="KW-0472">Membrane</keyword>